<dbReference type="GO" id="GO:0006629">
    <property type="term" value="P:lipid metabolic process"/>
    <property type="evidence" value="ECO:0007669"/>
    <property type="project" value="InterPro"/>
</dbReference>
<gene>
    <name evidence="2" type="primary">Contig17022.g18130</name>
    <name evidence="2" type="ORF">STYLEM_4283</name>
</gene>
<dbReference type="Gene3D" id="3.40.50.1820">
    <property type="entry name" value="alpha/beta hydrolase"/>
    <property type="match status" value="1"/>
</dbReference>
<organism evidence="2 3">
    <name type="scientific">Stylonychia lemnae</name>
    <name type="common">Ciliate</name>
    <dbReference type="NCBI Taxonomy" id="5949"/>
    <lineage>
        <taxon>Eukaryota</taxon>
        <taxon>Sar</taxon>
        <taxon>Alveolata</taxon>
        <taxon>Ciliophora</taxon>
        <taxon>Intramacronucleata</taxon>
        <taxon>Spirotrichea</taxon>
        <taxon>Stichotrichia</taxon>
        <taxon>Sporadotrichida</taxon>
        <taxon>Oxytrichidae</taxon>
        <taxon>Stylonychinae</taxon>
        <taxon>Stylonychia</taxon>
    </lineage>
</organism>
<dbReference type="AlphaFoldDB" id="A0A077ZZB9"/>
<dbReference type="PANTHER" id="PTHR11005">
    <property type="entry name" value="LYSOSOMAL ACID LIPASE-RELATED"/>
    <property type="match status" value="1"/>
</dbReference>
<dbReference type="Pfam" id="PF04083">
    <property type="entry name" value="Abhydro_lipase"/>
    <property type="match status" value="1"/>
</dbReference>
<dbReference type="EMBL" id="CCKQ01004154">
    <property type="protein sequence ID" value="CDW75296.1"/>
    <property type="molecule type" value="Genomic_DNA"/>
</dbReference>
<evidence type="ECO:0000313" key="3">
    <source>
        <dbReference type="Proteomes" id="UP000039865"/>
    </source>
</evidence>
<proteinExistence type="predicted"/>
<keyword evidence="3" id="KW-1185">Reference proteome</keyword>
<dbReference type="InterPro" id="IPR006693">
    <property type="entry name" value="AB_hydrolase_lipase"/>
</dbReference>
<name>A0A077ZZB9_STYLE</name>
<dbReference type="Proteomes" id="UP000039865">
    <property type="component" value="Unassembled WGS sequence"/>
</dbReference>
<accession>A0A077ZZB9</accession>
<protein>
    <submittedName>
        <fullName evidence="2">Lipase member k</fullName>
    </submittedName>
</protein>
<dbReference type="InterPro" id="IPR029058">
    <property type="entry name" value="AB_hydrolase_fold"/>
</dbReference>
<dbReference type="OrthoDB" id="8040642at2759"/>
<dbReference type="SUPFAM" id="SSF53474">
    <property type="entry name" value="alpha/beta-Hydrolases"/>
    <property type="match status" value="1"/>
</dbReference>
<evidence type="ECO:0000313" key="2">
    <source>
        <dbReference type="EMBL" id="CDW75296.1"/>
    </source>
</evidence>
<evidence type="ECO:0000259" key="1">
    <source>
        <dbReference type="Pfam" id="PF04083"/>
    </source>
</evidence>
<feature type="domain" description="Partial AB-hydrolase lipase" evidence="1">
    <location>
        <begin position="63"/>
        <end position="122"/>
    </location>
</feature>
<sequence>MISIGFIFQILGSLANFIIYCFNDDVYTWKLQSVLNRLGKSLFLDIINPLPEYPEGYNWTLEQQIRNRGYQFERHEIQTEDDYILTAFRIPGKLGEENKQRNKYPIFMQHGLIDMSGTWFFNKKEKSLAFQLSDQGYDVWMTNSRGTVPSNKHMKYTIKDHQFWDFTVHEMALYDVPANLKYILDKTKATQVIYIGHSQGTTQWFLANILDKDLTQYFKVFVGVAPVMSVNHMTSFLSQTLDAMNAAAIASEVSDSILYAPNIASFGSTLTHYLPRTLPMMSRNDVGGTSTKNLLFWNQMIHEKRLGYFNYGEKENMKRYNQTQPPDYDVQEIQ</sequence>
<reference evidence="2 3" key="1">
    <citation type="submission" date="2014-06" db="EMBL/GenBank/DDBJ databases">
        <authorList>
            <person name="Swart Estienne"/>
        </authorList>
    </citation>
    <scope>NUCLEOTIDE SEQUENCE [LARGE SCALE GENOMIC DNA]</scope>
    <source>
        <strain evidence="2 3">130c</strain>
    </source>
</reference>
<dbReference type="InParanoid" id="A0A077ZZB9"/>